<dbReference type="Pfam" id="PF00059">
    <property type="entry name" value="Lectin_C"/>
    <property type="match status" value="1"/>
</dbReference>
<evidence type="ECO:0000259" key="1">
    <source>
        <dbReference type="PROSITE" id="PS50041"/>
    </source>
</evidence>
<feature type="domain" description="C-type lectin" evidence="1">
    <location>
        <begin position="1"/>
        <end position="111"/>
    </location>
</feature>
<dbReference type="PROSITE" id="PS50041">
    <property type="entry name" value="C_TYPE_LECTIN_2"/>
    <property type="match status" value="1"/>
</dbReference>
<keyword evidence="3" id="KW-1185">Reference proteome</keyword>
<comment type="caution">
    <text evidence="2">The sequence shown here is derived from an EMBL/GenBank/DDBJ whole genome shotgun (WGS) entry which is preliminary data.</text>
</comment>
<dbReference type="EMBL" id="CAJGYM010000074">
    <property type="protein sequence ID" value="CAD6196532.1"/>
    <property type="molecule type" value="Genomic_DNA"/>
</dbReference>
<accession>A0A8S1HML0</accession>
<dbReference type="InterPro" id="IPR016186">
    <property type="entry name" value="C-type_lectin-like/link_sf"/>
</dbReference>
<evidence type="ECO:0000313" key="2">
    <source>
        <dbReference type="EMBL" id="CAD6196532.1"/>
    </source>
</evidence>
<dbReference type="Gene3D" id="3.10.100.10">
    <property type="entry name" value="Mannose-Binding Protein A, subunit A"/>
    <property type="match status" value="1"/>
</dbReference>
<sequence>MVNATATWSQADEICRNLGAQLAVIPSAAVGNSLRKAFDLNKSYAIGQQVWIGIKAPWKNWSDGSSVSYTNWATKQPDSAEGTTYLYCGTFVLTTLSKDSKWGTTRGVWNDYPSIAQLVGDSMIIQRVIGSIPELLSMAKRHAIIGLELSLEFNLGPFERYLPRVSAAMASIVVPLLLLVFVEILQGFDVKYNISAEQVIAGELYGVEPWEVGCKF</sequence>
<dbReference type="SMART" id="SM00034">
    <property type="entry name" value="CLECT"/>
    <property type="match status" value="1"/>
</dbReference>
<dbReference type="OrthoDB" id="418245at2759"/>
<organism evidence="2 3">
    <name type="scientific">Caenorhabditis auriculariae</name>
    <dbReference type="NCBI Taxonomy" id="2777116"/>
    <lineage>
        <taxon>Eukaryota</taxon>
        <taxon>Metazoa</taxon>
        <taxon>Ecdysozoa</taxon>
        <taxon>Nematoda</taxon>
        <taxon>Chromadorea</taxon>
        <taxon>Rhabditida</taxon>
        <taxon>Rhabditina</taxon>
        <taxon>Rhabditomorpha</taxon>
        <taxon>Rhabditoidea</taxon>
        <taxon>Rhabditidae</taxon>
        <taxon>Peloderinae</taxon>
        <taxon>Caenorhabditis</taxon>
    </lineage>
</organism>
<gene>
    <name evidence="2" type="ORF">CAUJ_LOCUS12446</name>
</gene>
<dbReference type="CDD" id="cd00037">
    <property type="entry name" value="CLECT"/>
    <property type="match status" value="1"/>
</dbReference>
<proteinExistence type="predicted"/>
<dbReference type="AlphaFoldDB" id="A0A8S1HML0"/>
<reference evidence="2" key="1">
    <citation type="submission" date="2020-10" db="EMBL/GenBank/DDBJ databases">
        <authorList>
            <person name="Kikuchi T."/>
        </authorList>
    </citation>
    <scope>NUCLEOTIDE SEQUENCE</scope>
    <source>
        <strain evidence="2">NKZ352</strain>
    </source>
</reference>
<dbReference type="InterPro" id="IPR016187">
    <property type="entry name" value="CTDL_fold"/>
</dbReference>
<dbReference type="InterPro" id="IPR001304">
    <property type="entry name" value="C-type_lectin-like"/>
</dbReference>
<evidence type="ECO:0000313" key="3">
    <source>
        <dbReference type="Proteomes" id="UP000835052"/>
    </source>
</evidence>
<dbReference type="InterPro" id="IPR050111">
    <property type="entry name" value="C-type_lectin/snaclec_domain"/>
</dbReference>
<name>A0A8S1HML0_9PELO</name>
<protein>
    <recommendedName>
        <fullName evidence="1">C-type lectin domain-containing protein</fullName>
    </recommendedName>
</protein>
<dbReference type="SUPFAM" id="SSF56436">
    <property type="entry name" value="C-type lectin-like"/>
    <property type="match status" value="1"/>
</dbReference>
<dbReference type="PANTHER" id="PTHR22803">
    <property type="entry name" value="MANNOSE, PHOSPHOLIPASE, LECTIN RECEPTOR RELATED"/>
    <property type="match status" value="1"/>
</dbReference>
<dbReference type="Proteomes" id="UP000835052">
    <property type="component" value="Unassembled WGS sequence"/>
</dbReference>